<evidence type="ECO:0008006" key="4">
    <source>
        <dbReference type="Google" id="ProtNLM"/>
    </source>
</evidence>
<organism evidence="2 3">
    <name type="scientific">Tropicibacter naphthalenivorans</name>
    <dbReference type="NCBI Taxonomy" id="441103"/>
    <lineage>
        <taxon>Bacteria</taxon>
        <taxon>Pseudomonadati</taxon>
        <taxon>Pseudomonadota</taxon>
        <taxon>Alphaproteobacteria</taxon>
        <taxon>Rhodobacterales</taxon>
        <taxon>Roseobacteraceae</taxon>
        <taxon>Tropicibacter</taxon>
    </lineage>
</organism>
<keyword evidence="3" id="KW-1185">Reference proteome</keyword>
<evidence type="ECO:0000256" key="1">
    <source>
        <dbReference type="SAM" id="MobiDB-lite"/>
    </source>
</evidence>
<sequence length="243" mass="25863">MSDTSTTDLEQQVRAERARFAASLSGLAQAADPRKNGDHAMQQMTETGQALAGKAARAAKDNPAGLALIGVGLAVLALNPSKRSETPDPRSFDDRVAHADQRMRLKKDIEQDRPSASKMRQALDAGLDKLPPEARERVKAARLKAIDAQDKLEREAARMTQAAKDTHQSQPLLTAAIAAGIGGLIGALLPSTERESELLGAQRDAFMRDAEAVLRAEMHTLAKAGADAVAARLDSAPAERPHA</sequence>
<proteinExistence type="predicted"/>
<evidence type="ECO:0000313" key="3">
    <source>
        <dbReference type="Proteomes" id="UP000054935"/>
    </source>
</evidence>
<dbReference type="Proteomes" id="UP000054935">
    <property type="component" value="Unassembled WGS sequence"/>
</dbReference>
<dbReference type="OrthoDB" id="7667777at2"/>
<dbReference type="EMBL" id="CYSE01000001">
    <property type="protein sequence ID" value="CUH75656.1"/>
    <property type="molecule type" value="Genomic_DNA"/>
</dbReference>
<dbReference type="RefSeq" id="WP_058246090.1">
    <property type="nucleotide sequence ID" value="NZ_CYSE01000001.1"/>
</dbReference>
<dbReference type="AlphaFoldDB" id="A0A0P1G1N1"/>
<feature type="region of interest" description="Disordered" evidence="1">
    <location>
        <begin position="25"/>
        <end position="56"/>
    </location>
</feature>
<evidence type="ECO:0000313" key="2">
    <source>
        <dbReference type="EMBL" id="CUH75656.1"/>
    </source>
</evidence>
<dbReference type="STRING" id="441103.TRN7648_00549"/>
<accession>A0A0P1G1N1</accession>
<name>A0A0P1G1N1_9RHOB</name>
<dbReference type="InterPro" id="IPR022064">
    <property type="entry name" value="DUF3619"/>
</dbReference>
<gene>
    <name evidence="2" type="ORF">TRN7648_00549</name>
</gene>
<dbReference type="Pfam" id="PF12279">
    <property type="entry name" value="DUF3619"/>
    <property type="match status" value="1"/>
</dbReference>
<reference evidence="2 3" key="1">
    <citation type="submission" date="2015-09" db="EMBL/GenBank/DDBJ databases">
        <authorList>
            <consortium name="Swine Surveillance"/>
        </authorList>
    </citation>
    <scope>NUCLEOTIDE SEQUENCE [LARGE SCALE GENOMIC DNA]</scope>
    <source>
        <strain evidence="2 3">CECT 7648</strain>
    </source>
</reference>
<protein>
    <recommendedName>
        <fullName evidence="4">DUF3618 domain-containing protein</fullName>
    </recommendedName>
</protein>